<evidence type="ECO:0000313" key="1">
    <source>
        <dbReference type="EMBL" id="KFB66815.1"/>
    </source>
</evidence>
<sequence length="234" mass="25564">MTVRSVLVVAAHPDDEVLGCGGTMARHLAQGDHVHVLILAEGVTSRSEQRDRTAAGEQLSVLSAAAREAHDRLGSTSLAMLDFPDNRMDGEHLLEVVKAVESHVKMTGPDIIYTHFPGDLNIDHRVVSEAVQTACRPQPGNQLRQVLFFEVPSSTEWRMSGNSGFVPNYFCDISSTLDRKLAALGSYALEMKDWPHARSVKACEHLARWRGASIGVAAAEAFVVGRMLDTLFMT</sequence>
<dbReference type="PANTHER" id="PTHR12993">
    <property type="entry name" value="N-ACETYLGLUCOSAMINYL-PHOSPHATIDYLINOSITOL DE-N-ACETYLASE-RELATED"/>
    <property type="match status" value="1"/>
</dbReference>
<dbReference type="GO" id="GO:0047584">
    <property type="term" value="F:4-oxalmesaconate hydratase activity"/>
    <property type="evidence" value="ECO:0007669"/>
    <property type="project" value="UniProtKB-EC"/>
</dbReference>
<dbReference type="STRING" id="1457154.CAPSK01_003754"/>
<dbReference type="Proteomes" id="UP000019812">
    <property type="component" value="Unassembled WGS sequence"/>
</dbReference>
<dbReference type="InterPro" id="IPR024078">
    <property type="entry name" value="LmbE-like_dom_sf"/>
</dbReference>
<name>A0A084XWH1_9PROT</name>
<dbReference type="GO" id="GO:0016811">
    <property type="term" value="F:hydrolase activity, acting on carbon-nitrogen (but not peptide) bonds, in linear amides"/>
    <property type="evidence" value="ECO:0007669"/>
    <property type="project" value="TreeGrafter"/>
</dbReference>
<dbReference type="EMBL" id="JDSS02000037">
    <property type="protein sequence ID" value="KFB66815.1"/>
    <property type="molecule type" value="Genomic_DNA"/>
</dbReference>
<comment type="caution">
    <text evidence="1">The sequence shown here is derived from an EMBL/GenBank/DDBJ whole genome shotgun (WGS) entry which is preliminary data.</text>
</comment>
<dbReference type="InterPro" id="IPR003737">
    <property type="entry name" value="GlcNAc_PI_deacetylase-related"/>
</dbReference>
<dbReference type="RefSeq" id="WP_034929051.1">
    <property type="nucleotide sequence ID" value="NZ_JDSS02000037.1"/>
</dbReference>
<dbReference type="SUPFAM" id="SSF102588">
    <property type="entry name" value="LmbE-like"/>
    <property type="match status" value="1"/>
</dbReference>
<protein>
    <submittedName>
        <fullName evidence="1">4-oxalmesaconate hydratase</fullName>
        <ecNumber evidence="1">4.2.1.83</ecNumber>
    </submittedName>
</protein>
<organism evidence="1 2">
    <name type="scientific">Candidatus Accumulibacter vicinus</name>
    <dbReference type="NCBI Taxonomy" id="2954382"/>
    <lineage>
        <taxon>Bacteria</taxon>
        <taxon>Pseudomonadati</taxon>
        <taxon>Pseudomonadota</taxon>
        <taxon>Betaproteobacteria</taxon>
        <taxon>Candidatus Accumulibacter</taxon>
    </lineage>
</organism>
<accession>A0A084XWH1</accession>
<dbReference type="PANTHER" id="PTHR12993:SF11">
    <property type="entry name" value="N-ACETYLGLUCOSAMINYL-PHOSPHATIDYLINOSITOL DE-N-ACETYLASE"/>
    <property type="match status" value="1"/>
</dbReference>
<dbReference type="AlphaFoldDB" id="A0A084XWH1"/>
<proteinExistence type="predicted"/>
<reference evidence="1 2" key="1">
    <citation type="submission" date="2014-07" db="EMBL/GenBank/DDBJ databases">
        <title>Expanding our view of genomic diversity in Candidatus Accumulibacter clades.</title>
        <authorList>
            <person name="Skennerton C.T."/>
            <person name="Barr J.J."/>
            <person name="Slater F.R."/>
            <person name="Bond P.L."/>
            <person name="Tyson G.W."/>
        </authorList>
    </citation>
    <scope>NUCLEOTIDE SEQUENCE [LARGE SCALE GENOMIC DNA]</scope>
    <source>
        <strain evidence="2">SK-01</strain>
    </source>
</reference>
<dbReference type="Gene3D" id="3.40.50.10320">
    <property type="entry name" value="LmbE-like"/>
    <property type="match status" value="1"/>
</dbReference>
<gene>
    <name evidence="1" type="primary">galB</name>
    <name evidence="1" type="ORF">CAPSK01_003754</name>
</gene>
<dbReference type="Pfam" id="PF02585">
    <property type="entry name" value="PIG-L"/>
    <property type="match status" value="1"/>
</dbReference>
<dbReference type="EC" id="4.2.1.83" evidence="1"/>
<keyword evidence="1" id="KW-0456">Lyase</keyword>
<evidence type="ECO:0000313" key="2">
    <source>
        <dbReference type="Proteomes" id="UP000019812"/>
    </source>
</evidence>